<dbReference type="AlphaFoldDB" id="A0A9D1J5A7"/>
<comment type="caution">
    <text evidence="1">The sequence shown here is derived from an EMBL/GenBank/DDBJ whole genome shotgun (WGS) entry which is preliminary data.</text>
</comment>
<dbReference type="EMBL" id="DVHA01000254">
    <property type="protein sequence ID" value="HIR61477.1"/>
    <property type="molecule type" value="Genomic_DNA"/>
</dbReference>
<dbReference type="Proteomes" id="UP000824241">
    <property type="component" value="Unassembled WGS sequence"/>
</dbReference>
<gene>
    <name evidence="1" type="ORF">IAB37_07895</name>
</gene>
<reference evidence="1" key="1">
    <citation type="submission" date="2020-10" db="EMBL/GenBank/DDBJ databases">
        <authorList>
            <person name="Gilroy R."/>
        </authorList>
    </citation>
    <scope>NUCLEOTIDE SEQUENCE</scope>
    <source>
        <strain evidence="1">CHK189-12415</strain>
    </source>
</reference>
<organism evidence="1 2">
    <name type="scientific">Candidatus Faecivivens stercoravium</name>
    <dbReference type="NCBI Taxonomy" id="2840803"/>
    <lineage>
        <taxon>Bacteria</taxon>
        <taxon>Bacillati</taxon>
        <taxon>Bacillota</taxon>
        <taxon>Clostridia</taxon>
        <taxon>Eubacteriales</taxon>
        <taxon>Oscillospiraceae</taxon>
        <taxon>Oscillospiraceae incertae sedis</taxon>
        <taxon>Candidatus Faecivivens</taxon>
    </lineage>
</organism>
<reference evidence="1" key="2">
    <citation type="journal article" date="2021" name="PeerJ">
        <title>Extensive microbial diversity within the chicken gut microbiome revealed by metagenomics and culture.</title>
        <authorList>
            <person name="Gilroy R."/>
            <person name="Ravi A."/>
            <person name="Getino M."/>
            <person name="Pursley I."/>
            <person name="Horton D.L."/>
            <person name="Alikhan N.F."/>
            <person name="Baker D."/>
            <person name="Gharbi K."/>
            <person name="Hall N."/>
            <person name="Watson M."/>
            <person name="Adriaenssens E.M."/>
            <person name="Foster-Nyarko E."/>
            <person name="Jarju S."/>
            <person name="Secka A."/>
            <person name="Antonio M."/>
            <person name="Oren A."/>
            <person name="Chaudhuri R.R."/>
            <person name="La Ragione R."/>
            <person name="Hildebrand F."/>
            <person name="Pallen M.J."/>
        </authorList>
    </citation>
    <scope>NUCLEOTIDE SEQUENCE</scope>
    <source>
        <strain evidence="1">CHK189-12415</strain>
    </source>
</reference>
<evidence type="ECO:0000313" key="1">
    <source>
        <dbReference type="EMBL" id="HIR61477.1"/>
    </source>
</evidence>
<sequence length="106" mass="11764">MKVISFIEVFLFPGAIAEIFCCRPGAAPVESNGYKVVSKLKWRVSTLLISNYTRSFAVVKAAFVNLFIAHKLFVVWVDFSEKGSVRLVKVGKGCGGIYGILCKIWE</sequence>
<accession>A0A9D1J5A7</accession>
<evidence type="ECO:0000313" key="2">
    <source>
        <dbReference type="Proteomes" id="UP000824241"/>
    </source>
</evidence>
<protein>
    <submittedName>
        <fullName evidence="1">Uncharacterized protein</fullName>
    </submittedName>
</protein>
<proteinExistence type="predicted"/>
<name>A0A9D1J5A7_9FIRM</name>